<protein>
    <submittedName>
        <fullName evidence="3">Uncharacterized protein</fullName>
    </submittedName>
</protein>
<reference evidence="3" key="1">
    <citation type="submission" date="2023-06" db="EMBL/GenBank/DDBJ databases">
        <title>Genome-scale phylogeny and comparative genomics of the fungal order Sordariales.</title>
        <authorList>
            <consortium name="Lawrence Berkeley National Laboratory"/>
            <person name="Hensen N."/>
            <person name="Bonometti L."/>
            <person name="Westerberg I."/>
            <person name="Brannstrom I.O."/>
            <person name="Guillou S."/>
            <person name="Cros-Aarteil S."/>
            <person name="Calhoun S."/>
            <person name="Haridas S."/>
            <person name="Kuo A."/>
            <person name="Mondo S."/>
            <person name="Pangilinan J."/>
            <person name="Riley R."/>
            <person name="LaButti K."/>
            <person name="Andreopoulos B."/>
            <person name="Lipzen A."/>
            <person name="Chen C."/>
            <person name="Yanf M."/>
            <person name="Daum C."/>
            <person name="Ng V."/>
            <person name="Clum A."/>
            <person name="Steindorff A."/>
            <person name="Ohm R."/>
            <person name="Martin F."/>
            <person name="Silar P."/>
            <person name="Natvig D."/>
            <person name="Lalanne C."/>
            <person name="Gautier V."/>
            <person name="Ament-velasquez S.L."/>
            <person name="Kruys A."/>
            <person name="Hutchinson M.I."/>
            <person name="Powell A.J."/>
            <person name="Barry K."/>
            <person name="Miller A.N."/>
            <person name="Grigoriev I.V."/>
            <person name="Debuchy R."/>
            <person name="Gladieux P."/>
            <person name="Thoren M.H."/>
            <person name="Johannesson H."/>
        </authorList>
    </citation>
    <scope>NUCLEOTIDE SEQUENCE</scope>
    <source>
        <strain evidence="3">SMH3187-1</strain>
    </source>
</reference>
<comment type="caution">
    <text evidence="3">The sequence shown here is derived from an EMBL/GenBank/DDBJ whole genome shotgun (WGS) entry which is preliminary data.</text>
</comment>
<sequence>MGERRRAWQHRTRIDKGGREAGVWPTTAFGLGLQAGGGGTHNVSSGLGRGGEEKGQTRGGAFCRACTPCHVMSMVFLLVVEVVQASLFCCAAMVPCLCVRDRAGIRSTASGPGATWGDEETDQRSENKKK</sequence>
<proteinExistence type="predicted"/>
<keyword evidence="4" id="KW-1185">Reference proteome</keyword>
<evidence type="ECO:0000313" key="3">
    <source>
        <dbReference type="EMBL" id="KAK0737826.1"/>
    </source>
</evidence>
<feature type="transmembrane region" description="Helical" evidence="2">
    <location>
        <begin position="74"/>
        <end position="94"/>
    </location>
</feature>
<accession>A0AA40EHA5</accession>
<name>A0AA40EHA5_9PEZI</name>
<keyword evidence="2" id="KW-0812">Transmembrane</keyword>
<dbReference type="AlphaFoldDB" id="A0AA40EHA5"/>
<gene>
    <name evidence="3" type="ORF">B0T18DRAFT_235039</name>
</gene>
<keyword evidence="2" id="KW-0472">Membrane</keyword>
<feature type="region of interest" description="Disordered" evidence="1">
    <location>
        <begin position="106"/>
        <end position="130"/>
    </location>
</feature>
<evidence type="ECO:0000313" key="4">
    <source>
        <dbReference type="Proteomes" id="UP001172155"/>
    </source>
</evidence>
<dbReference type="Proteomes" id="UP001172155">
    <property type="component" value="Unassembled WGS sequence"/>
</dbReference>
<organism evidence="3 4">
    <name type="scientific">Schizothecium vesticola</name>
    <dbReference type="NCBI Taxonomy" id="314040"/>
    <lineage>
        <taxon>Eukaryota</taxon>
        <taxon>Fungi</taxon>
        <taxon>Dikarya</taxon>
        <taxon>Ascomycota</taxon>
        <taxon>Pezizomycotina</taxon>
        <taxon>Sordariomycetes</taxon>
        <taxon>Sordariomycetidae</taxon>
        <taxon>Sordariales</taxon>
        <taxon>Schizotheciaceae</taxon>
        <taxon>Schizothecium</taxon>
    </lineage>
</organism>
<feature type="region of interest" description="Disordered" evidence="1">
    <location>
        <begin position="35"/>
        <end position="55"/>
    </location>
</feature>
<keyword evidence="2" id="KW-1133">Transmembrane helix</keyword>
<evidence type="ECO:0000256" key="1">
    <source>
        <dbReference type="SAM" id="MobiDB-lite"/>
    </source>
</evidence>
<dbReference type="EMBL" id="JAUKUD010000007">
    <property type="protein sequence ID" value="KAK0737826.1"/>
    <property type="molecule type" value="Genomic_DNA"/>
</dbReference>
<evidence type="ECO:0000256" key="2">
    <source>
        <dbReference type="SAM" id="Phobius"/>
    </source>
</evidence>